<dbReference type="Pfam" id="PF00171">
    <property type="entry name" value="Aldedh"/>
    <property type="match status" value="1"/>
</dbReference>
<organism evidence="4 5">
    <name type="scientific">Streptomyces paradoxus</name>
    <dbReference type="NCBI Taxonomy" id="66375"/>
    <lineage>
        <taxon>Bacteria</taxon>
        <taxon>Bacillati</taxon>
        <taxon>Actinomycetota</taxon>
        <taxon>Actinomycetes</taxon>
        <taxon>Kitasatosporales</taxon>
        <taxon>Streptomycetaceae</taxon>
        <taxon>Streptomyces</taxon>
    </lineage>
</organism>
<dbReference type="InterPro" id="IPR015590">
    <property type="entry name" value="Aldehyde_DH_dom"/>
</dbReference>
<evidence type="ECO:0000313" key="5">
    <source>
        <dbReference type="Proteomes" id="UP000591537"/>
    </source>
</evidence>
<keyword evidence="2" id="KW-0560">Oxidoreductase</keyword>
<proteinExistence type="inferred from homology"/>
<keyword evidence="5" id="KW-1185">Reference proteome</keyword>
<protein>
    <submittedName>
        <fullName evidence="4">Acyl-CoA reductase-like NAD-dependent aldehyde dehydrogenase</fullName>
    </submittedName>
</protein>
<evidence type="ECO:0000256" key="1">
    <source>
        <dbReference type="ARBA" id="ARBA00009986"/>
    </source>
</evidence>
<evidence type="ECO:0000259" key="3">
    <source>
        <dbReference type="Pfam" id="PF00171"/>
    </source>
</evidence>
<name>A0A7W9WKZ5_9ACTN</name>
<comment type="caution">
    <text evidence="4">The sequence shown here is derived from an EMBL/GenBank/DDBJ whole genome shotgun (WGS) entry which is preliminary data.</text>
</comment>
<evidence type="ECO:0000313" key="4">
    <source>
        <dbReference type="EMBL" id="MBB6080943.1"/>
    </source>
</evidence>
<dbReference type="Proteomes" id="UP000591537">
    <property type="component" value="Unassembled WGS sequence"/>
</dbReference>
<dbReference type="InterPro" id="IPR016161">
    <property type="entry name" value="Ald_DH/histidinol_DH"/>
</dbReference>
<dbReference type="SUPFAM" id="SSF53720">
    <property type="entry name" value="ALDH-like"/>
    <property type="match status" value="1"/>
</dbReference>
<dbReference type="InterPro" id="IPR016162">
    <property type="entry name" value="Ald_DH_N"/>
</dbReference>
<dbReference type="Gene3D" id="3.40.605.10">
    <property type="entry name" value="Aldehyde Dehydrogenase, Chain A, domain 1"/>
    <property type="match status" value="1"/>
</dbReference>
<dbReference type="AlphaFoldDB" id="A0A7W9WKZ5"/>
<sequence>MPPCSINRGLVSEVAAPFGGIKQSGLGREGGPEGLHEYQQLKYLSLPGFHS</sequence>
<dbReference type="InterPro" id="IPR050740">
    <property type="entry name" value="Aldehyde_DH_Superfamily"/>
</dbReference>
<dbReference type="FunFam" id="3.40.605.10:FF:000026">
    <property type="entry name" value="Aldehyde dehydrogenase, putative"/>
    <property type="match status" value="1"/>
</dbReference>
<dbReference type="PANTHER" id="PTHR43353">
    <property type="entry name" value="SUCCINATE-SEMIALDEHYDE DEHYDROGENASE, MITOCHONDRIAL"/>
    <property type="match status" value="1"/>
</dbReference>
<accession>A0A7W9WKZ5</accession>
<reference evidence="4 5" key="1">
    <citation type="submission" date="2020-08" db="EMBL/GenBank/DDBJ databases">
        <title>Genomic Encyclopedia of Type Strains, Phase IV (KMG-IV): sequencing the most valuable type-strain genomes for metagenomic binning, comparative biology and taxonomic classification.</title>
        <authorList>
            <person name="Goeker M."/>
        </authorList>
    </citation>
    <scope>NUCLEOTIDE SEQUENCE [LARGE SCALE GENOMIC DNA]</scope>
    <source>
        <strain evidence="4 5">DSM 43350</strain>
    </source>
</reference>
<dbReference type="PANTHER" id="PTHR43353:SF5">
    <property type="entry name" value="SUCCINATE-SEMIALDEHYDE DEHYDROGENASE, MITOCHONDRIAL"/>
    <property type="match status" value="1"/>
</dbReference>
<evidence type="ECO:0000256" key="2">
    <source>
        <dbReference type="ARBA" id="ARBA00023002"/>
    </source>
</evidence>
<dbReference type="EMBL" id="JACHGV010000014">
    <property type="protein sequence ID" value="MBB6080943.1"/>
    <property type="molecule type" value="Genomic_DNA"/>
</dbReference>
<gene>
    <name evidence="4" type="ORF">HNR57_006894</name>
</gene>
<feature type="domain" description="Aldehyde dehydrogenase" evidence="3">
    <location>
        <begin position="5"/>
        <end position="43"/>
    </location>
</feature>
<dbReference type="GO" id="GO:0004777">
    <property type="term" value="F:succinate-semialdehyde dehydrogenase (NAD+) activity"/>
    <property type="evidence" value="ECO:0007669"/>
    <property type="project" value="TreeGrafter"/>
</dbReference>
<dbReference type="GO" id="GO:0009450">
    <property type="term" value="P:gamma-aminobutyric acid catabolic process"/>
    <property type="evidence" value="ECO:0007669"/>
    <property type="project" value="TreeGrafter"/>
</dbReference>
<comment type="similarity">
    <text evidence="1">Belongs to the aldehyde dehydrogenase family.</text>
</comment>